<feature type="transmembrane region" description="Helical" evidence="1">
    <location>
        <begin position="556"/>
        <end position="573"/>
    </location>
</feature>
<keyword evidence="1" id="KW-1133">Transmembrane helix</keyword>
<dbReference type="InParanoid" id="B2A5Q4"/>
<dbReference type="KEGG" id="nth:Nther_0406"/>
<keyword evidence="3" id="KW-1185">Reference proteome</keyword>
<organism evidence="2 3">
    <name type="scientific">Natranaerobius thermophilus (strain ATCC BAA-1301 / DSM 18059 / JW/NM-WN-LF)</name>
    <dbReference type="NCBI Taxonomy" id="457570"/>
    <lineage>
        <taxon>Bacteria</taxon>
        <taxon>Bacillati</taxon>
        <taxon>Bacillota</taxon>
        <taxon>Clostridia</taxon>
        <taxon>Natranaerobiales</taxon>
        <taxon>Natranaerobiaceae</taxon>
        <taxon>Natranaerobius</taxon>
    </lineage>
</organism>
<feature type="transmembrane region" description="Helical" evidence="1">
    <location>
        <begin position="491"/>
        <end position="513"/>
    </location>
</feature>
<sequence>MLGFNIHFIKTKSLYVRGKCFGILLLTLLLVSFVNISHGEASEQNVYPKALDPERDLIIFMVPSFSMEKALELQLPELEKMASQGAMGLINTGVAESYHPSAAYLTLGTGARSTCDDELALALESQEKYQQATGKELYRRNLGASPAVKNGDLALIPRIPKLTEENDDLMHPVKTGGLGTKLRDEGIELKLWGNSDTDHPRRYSALVFMDQKGIIENADISQEQTLQQDSAHPFGVKSDISSYEETLEQSIQQGYEIQAYEFGDLERLTYYGDYMSQERKQELRLKYYNQINKALKSANEHLETHQIVLLNPAPTRENYFEGKRLTYMLIHPVSQQGTNLLTSDTTQRDGIIANMDFAPSILRKTGLETSSQFLGAPMEIIPENVSTNYLEDKYQSMLSTYQKRPALVQGFIFIKIFLMVLGIIAIFFSKNTIPKMDIWLLAIIISPLLFLILGGLSPIDLFPAALILILGSVGIVYLMRTKLGIIETMGLASLLVSGAVILDTFLGNSLLHASVLGHDPISGARYYGLGNEYMGILIGSTVLAIFSLGSAPKRTFSVFVLALILMLFIFSHPQLGANLGGVITTLGVLITISFIHYNEINLDKNKVNKLIIVVLGLLIIFGAIFVVINLRGDTVSHIGRTIDLVRGQGIGELYMVIVRKISMNISLIRYSVWSKVLLSFVGVLIFILLYKPGRQFDKLQHKNLQVIRALQGNVMGSIVAFVVNDSGVVAAATLLIFAVPPLLLINLPLPQGEVD</sequence>
<dbReference type="HOGENOM" id="CLU_013382_1_0_9"/>
<accession>B2A5Q4</accession>
<name>B2A5Q4_NATTJ</name>
<dbReference type="Proteomes" id="UP000001683">
    <property type="component" value="Chromosome"/>
</dbReference>
<feature type="transmembrane region" description="Helical" evidence="1">
    <location>
        <begin position="462"/>
        <end position="479"/>
    </location>
</feature>
<feature type="transmembrane region" description="Helical" evidence="1">
    <location>
        <begin position="610"/>
        <end position="630"/>
    </location>
</feature>
<feature type="transmembrane region" description="Helical" evidence="1">
    <location>
        <begin position="579"/>
        <end position="598"/>
    </location>
</feature>
<feature type="transmembrane region" description="Helical" evidence="1">
    <location>
        <begin position="438"/>
        <end position="456"/>
    </location>
</feature>
<evidence type="ECO:0000313" key="3">
    <source>
        <dbReference type="Proteomes" id="UP000001683"/>
    </source>
</evidence>
<keyword evidence="1" id="KW-0472">Membrane</keyword>
<dbReference type="eggNOG" id="COG3119">
    <property type="taxonomic scope" value="Bacteria"/>
</dbReference>
<dbReference type="EMBL" id="CP001034">
    <property type="protein sequence ID" value="ACB84002.1"/>
    <property type="molecule type" value="Genomic_DNA"/>
</dbReference>
<evidence type="ECO:0000313" key="2">
    <source>
        <dbReference type="EMBL" id="ACB84002.1"/>
    </source>
</evidence>
<dbReference type="AlphaFoldDB" id="B2A5Q4"/>
<reference evidence="2 3" key="2">
    <citation type="journal article" date="2011" name="J. Bacteriol.">
        <title>Complete genome sequence of the anaerobic, halophilic alkalithermophile Natranaerobius thermophilus JW/NM-WN-LF.</title>
        <authorList>
            <person name="Zhao B."/>
            <person name="Mesbah N.M."/>
            <person name="Dalin E."/>
            <person name="Goodwin L."/>
            <person name="Nolan M."/>
            <person name="Pitluck S."/>
            <person name="Chertkov O."/>
            <person name="Brettin T.S."/>
            <person name="Han J."/>
            <person name="Larimer F.W."/>
            <person name="Land M.L."/>
            <person name="Hauser L."/>
            <person name="Kyrpides N."/>
            <person name="Wiegel J."/>
        </authorList>
    </citation>
    <scope>NUCLEOTIDE SEQUENCE [LARGE SCALE GENOMIC DNA]</scope>
    <source>
        <strain evidence="3">ATCC BAA-1301 / DSM 18059 / JW/NM-WN-LF</strain>
    </source>
</reference>
<dbReference type="STRING" id="457570.Nther_0406"/>
<feature type="transmembrane region" description="Helical" evidence="1">
    <location>
        <begin position="406"/>
        <end position="426"/>
    </location>
</feature>
<proteinExistence type="predicted"/>
<evidence type="ECO:0000256" key="1">
    <source>
        <dbReference type="SAM" id="Phobius"/>
    </source>
</evidence>
<gene>
    <name evidence="2" type="ordered locus">Nther_0406</name>
</gene>
<reference evidence="2 3" key="1">
    <citation type="submission" date="2008-04" db="EMBL/GenBank/DDBJ databases">
        <title>Complete sequence of chromosome of Natranaerobius thermophilus JW/NM-WN-LF.</title>
        <authorList>
            <consortium name="US DOE Joint Genome Institute"/>
            <person name="Copeland A."/>
            <person name="Lucas S."/>
            <person name="Lapidus A."/>
            <person name="Glavina del Rio T."/>
            <person name="Dalin E."/>
            <person name="Tice H."/>
            <person name="Bruce D."/>
            <person name="Goodwin L."/>
            <person name="Pitluck S."/>
            <person name="Chertkov O."/>
            <person name="Brettin T."/>
            <person name="Detter J.C."/>
            <person name="Han C."/>
            <person name="Kuske C.R."/>
            <person name="Schmutz J."/>
            <person name="Larimer F."/>
            <person name="Land M."/>
            <person name="Hauser L."/>
            <person name="Kyrpides N."/>
            <person name="Lykidis A."/>
            <person name="Mesbah N.M."/>
            <person name="Wiegel J."/>
        </authorList>
    </citation>
    <scope>NUCLEOTIDE SEQUENCE [LARGE SCALE GENOMIC DNA]</scope>
    <source>
        <strain evidence="3">ATCC BAA-1301 / DSM 18059 / JW/NM-WN-LF</strain>
    </source>
</reference>
<feature type="transmembrane region" description="Helical" evidence="1">
    <location>
        <begin position="533"/>
        <end position="549"/>
    </location>
</feature>
<feature type="transmembrane region" description="Helical" evidence="1">
    <location>
        <begin position="672"/>
        <end position="690"/>
    </location>
</feature>
<protein>
    <submittedName>
        <fullName evidence="2">Uncharacterized protein</fullName>
    </submittedName>
</protein>
<keyword evidence="1" id="KW-0812">Transmembrane</keyword>